<dbReference type="Pfam" id="PF00106">
    <property type="entry name" value="adh_short"/>
    <property type="match status" value="1"/>
</dbReference>
<dbReference type="AlphaFoldDB" id="A0AAV5ADZ5"/>
<dbReference type="Proteomes" id="UP001050691">
    <property type="component" value="Unassembled WGS sequence"/>
</dbReference>
<reference evidence="3" key="1">
    <citation type="submission" date="2021-10" db="EMBL/GenBank/DDBJ databases">
        <title>De novo Genome Assembly of Clathrus columnatus (Basidiomycota, Fungi) Using Illumina and Nanopore Sequence Data.</title>
        <authorList>
            <person name="Ogiso-Tanaka E."/>
            <person name="Itagaki H."/>
            <person name="Hosoya T."/>
            <person name="Hosaka K."/>
        </authorList>
    </citation>
    <scope>NUCLEOTIDE SEQUENCE</scope>
    <source>
        <strain evidence="3">MO-923</strain>
    </source>
</reference>
<sequence>MSTLPNRIAIVTGSAQGIGRAVALRLAEDGCDVVINDLPHQSKLMDEVKSEVESKGRKSLAIIADISKEDEVEHLVKKTIEELGGLDIMVANAGVAVFNPILQSLYLVVFVLIPALSDCFVSATVEEWTDVVHTNTLGAMLCYKAAAKVMIEQGRGGAIIGAASLASKKSNLVVTSPLSNSYRYKSFTAGAFCSSYGSSKFAIRALTETAAAEWGPHNIRVNAYAPGATDTPLLKRMDARLAEILQAGPGVYINSMIQVTAMGRIAQPEEIAKVVSFLASDDAGFVTGKYHSFQTGLLYQARAHVRITSLVTVAIKESYDKILSVSTGHSPGSHLKPDHDA</sequence>
<dbReference type="PRINTS" id="PR00080">
    <property type="entry name" value="SDRFAMILY"/>
</dbReference>
<dbReference type="Gene3D" id="3.40.50.720">
    <property type="entry name" value="NAD(P)-binding Rossmann-like Domain"/>
    <property type="match status" value="1"/>
</dbReference>
<dbReference type="PANTHER" id="PTHR42760">
    <property type="entry name" value="SHORT-CHAIN DEHYDROGENASES/REDUCTASES FAMILY MEMBER"/>
    <property type="match status" value="1"/>
</dbReference>
<dbReference type="PANTHER" id="PTHR42760:SF121">
    <property type="entry name" value="3-OXOACYL-(ACYL-CARRIER-PROTEIN) REDUCTASE"/>
    <property type="match status" value="1"/>
</dbReference>
<evidence type="ECO:0000256" key="2">
    <source>
        <dbReference type="RuleBase" id="RU000363"/>
    </source>
</evidence>
<evidence type="ECO:0000256" key="1">
    <source>
        <dbReference type="ARBA" id="ARBA00006484"/>
    </source>
</evidence>
<dbReference type="SUPFAM" id="SSF51735">
    <property type="entry name" value="NAD(P)-binding Rossmann-fold domains"/>
    <property type="match status" value="1"/>
</dbReference>
<name>A0AAV5ADZ5_9AGAM</name>
<proteinExistence type="inferred from homology"/>
<keyword evidence="4" id="KW-1185">Reference proteome</keyword>
<dbReference type="GO" id="GO:0006633">
    <property type="term" value="P:fatty acid biosynthetic process"/>
    <property type="evidence" value="ECO:0007669"/>
    <property type="project" value="TreeGrafter"/>
</dbReference>
<evidence type="ECO:0000313" key="3">
    <source>
        <dbReference type="EMBL" id="GJJ12856.1"/>
    </source>
</evidence>
<dbReference type="GO" id="GO:0048038">
    <property type="term" value="F:quinone binding"/>
    <property type="evidence" value="ECO:0007669"/>
    <property type="project" value="TreeGrafter"/>
</dbReference>
<dbReference type="GO" id="GO:0016616">
    <property type="term" value="F:oxidoreductase activity, acting on the CH-OH group of donors, NAD or NADP as acceptor"/>
    <property type="evidence" value="ECO:0007669"/>
    <property type="project" value="TreeGrafter"/>
</dbReference>
<gene>
    <name evidence="3" type="ORF">Clacol_007101</name>
</gene>
<protein>
    <recommendedName>
        <fullName evidence="5">NAD(P)-binding protein</fullName>
    </recommendedName>
</protein>
<dbReference type="InterPro" id="IPR036291">
    <property type="entry name" value="NAD(P)-bd_dom_sf"/>
</dbReference>
<comment type="caution">
    <text evidence="3">The sequence shown here is derived from an EMBL/GenBank/DDBJ whole genome shotgun (WGS) entry which is preliminary data.</text>
</comment>
<accession>A0AAV5ADZ5</accession>
<dbReference type="PRINTS" id="PR00081">
    <property type="entry name" value="GDHRDH"/>
</dbReference>
<dbReference type="Pfam" id="PF13561">
    <property type="entry name" value="adh_short_C2"/>
    <property type="match status" value="1"/>
</dbReference>
<dbReference type="EMBL" id="BPWL01000008">
    <property type="protein sequence ID" value="GJJ12856.1"/>
    <property type="molecule type" value="Genomic_DNA"/>
</dbReference>
<comment type="similarity">
    <text evidence="1 2">Belongs to the short-chain dehydrogenases/reductases (SDR) family.</text>
</comment>
<organism evidence="3 4">
    <name type="scientific">Clathrus columnatus</name>
    <dbReference type="NCBI Taxonomy" id="1419009"/>
    <lineage>
        <taxon>Eukaryota</taxon>
        <taxon>Fungi</taxon>
        <taxon>Dikarya</taxon>
        <taxon>Basidiomycota</taxon>
        <taxon>Agaricomycotina</taxon>
        <taxon>Agaricomycetes</taxon>
        <taxon>Phallomycetidae</taxon>
        <taxon>Phallales</taxon>
        <taxon>Clathraceae</taxon>
        <taxon>Clathrus</taxon>
    </lineage>
</organism>
<dbReference type="InterPro" id="IPR002347">
    <property type="entry name" value="SDR_fam"/>
</dbReference>
<evidence type="ECO:0008006" key="5">
    <source>
        <dbReference type="Google" id="ProtNLM"/>
    </source>
</evidence>
<evidence type="ECO:0000313" key="4">
    <source>
        <dbReference type="Proteomes" id="UP001050691"/>
    </source>
</evidence>
<dbReference type="FunFam" id="3.40.50.720:FF:000084">
    <property type="entry name" value="Short-chain dehydrogenase reductase"/>
    <property type="match status" value="1"/>
</dbReference>